<dbReference type="GO" id="GO:0046872">
    <property type="term" value="F:metal ion binding"/>
    <property type="evidence" value="ECO:0007669"/>
    <property type="project" value="UniProtKB-KW"/>
</dbReference>
<evidence type="ECO:0000256" key="3">
    <source>
        <dbReference type="SAM" id="Phobius"/>
    </source>
</evidence>
<gene>
    <name evidence="6" type="ORF">NE398_13685</name>
</gene>
<keyword evidence="7" id="KW-1185">Reference proteome</keyword>
<dbReference type="Pfam" id="PF01368">
    <property type="entry name" value="DHH"/>
    <property type="match status" value="1"/>
</dbReference>
<evidence type="ECO:0000259" key="5">
    <source>
        <dbReference type="Pfam" id="PF02272"/>
    </source>
</evidence>
<evidence type="ECO:0000313" key="7">
    <source>
        <dbReference type="Proteomes" id="UP001141183"/>
    </source>
</evidence>
<comment type="subcellular location">
    <subcellularLocation>
        <location evidence="1">Cell membrane</location>
    </subcellularLocation>
</comment>
<dbReference type="PIRSF" id="PIRSF026583">
    <property type="entry name" value="YybT"/>
    <property type="match status" value="1"/>
</dbReference>
<comment type="catalytic activity">
    <reaction evidence="1">
        <text>3',3'-c-di-AMP + H2O = 5'-O-phosphonoadenylyl-(3'-&gt;5')-adenosine + H(+)</text>
        <dbReference type="Rhea" id="RHEA:54420"/>
        <dbReference type="ChEBI" id="CHEBI:15377"/>
        <dbReference type="ChEBI" id="CHEBI:15378"/>
        <dbReference type="ChEBI" id="CHEBI:71500"/>
        <dbReference type="ChEBI" id="CHEBI:138171"/>
    </reaction>
</comment>
<feature type="binding site" evidence="2">
    <location>
        <position position="502"/>
    </location>
    <ligand>
        <name>Mn(2+)</name>
        <dbReference type="ChEBI" id="CHEBI:29035"/>
        <label>2</label>
    </ligand>
</feature>
<dbReference type="Pfam" id="PF24898">
    <property type="entry name" value="GGDEF_GdpP"/>
    <property type="match status" value="1"/>
</dbReference>
<keyword evidence="1" id="KW-0378">Hydrolase</keyword>
<keyword evidence="2" id="KW-0479">Metal-binding</keyword>
<comment type="function">
    <text evidence="1">Has phosphodiesterase (PDE) activity against cyclic-di-AMP (c-di-AMP).</text>
</comment>
<dbReference type="PANTHER" id="PTHR47618">
    <property type="entry name" value="BIFUNCTIONAL OLIGORIBONUCLEASE AND PAP PHOSPHATASE NRNA"/>
    <property type="match status" value="1"/>
</dbReference>
<feature type="binding site" evidence="2">
    <location>
        <position position="423"/>
    </location>
    <ligand>
        <name>Mn(2+)</name>
        <dbReference type="ChEBI" id="CHEBI:29035"/>
        <label>1</label>
    </ligand>
</feature>
<sequence>MIWNDLIKTRLKSIKPIITPLIFVGACIGFYYIKSTLLGSILLILFIIFSLSEYMVKGKSDDNIERIKENINRDINSNILNLIFPLALIKESGEIFWSNKEFQKFVPNENPIGLNVVSIARGLNLSRLLTCDRDLHQKIKILDSLYKVYATKIEKYDLNEELYIVYFNDISNLKNIDNTKESIMLIEVDNLAEALETTLDSDRPMLVAEIEKTINLYAQKLKAMITKYDSNKYVLSVQDKYIDEEINNKFSILEDISKIDRGNKFEVTLSIGIGRGGTCPLENNTFAVTAKELALGRGGDQVVIKNNEKIKFFGGNTREIEKRTRVRARVISHALKELIYESSNVFIIGHKNPDMDCFGSSVGISSVVKQLGKPCKIILGADTTAIDYFLSKLKSDPKYDNLFISKEEAYEQINEKTLLIIVDVHNKGYILDTSIVEKAQRKIIIDHHRRSPDIVEGAILNYIEVYASSTSEMVTEIIQYMVQKPNLYRLEAEGLLAGIFMDTKGFSFKAGVRTFDAASFLRGLGADTIEVKKMFMDDLEDYLVIADTIRSAEVKNGLAIAVAPKRIKKGFMAARAADELLNISGINVCFVLAEINGDITISGRSIGETNVQVILEAIGGGGHMNMAGAQLNNTSIESAIKILKQSIEEHLKVGE</sequence>
<keyword evidence="1 3" id="KW-0472">Membrane</keyword>
<dbReference type="GO" id="GO:0005886">
    <property type="term" value="C:plasma membrane"/>
    <property type="evidence" value="ECO:0007669"/>
    <property type="project" value="UniProtKB-SubCell"/>
</dbReference>
<feature type="transmembrane region" description="Helical" evidence="3">
    <location>
        <begin position="16"/>
        <end position="33"/>
    </location>
</feature>
<comment type="similarity">
    <text evidence="1">Belongs to the GdpP/PdeA phosphodiesterase family.</text>
</comment>
<organism evidence="6 7">
    <name type="scientific">Clostridium tertium</name>
    <dbReference type="NCBI Taxonomy" id="1559"/>
    <lineage>
        <taxon>Bacteria</taxon>
        <taxon>Bacillati</taxon>
        <taxon>Bacillota</taxon>
        <taxon>Clostridia</taxon>
        <taxon>Eubacteriales</taxon>
        <taxon>Clostridiaceae</taxon>
        <taxon>Clostridium</taxon>
    </lineage>
</organism>
<dbReference type="SUPFAM" id="SSF64182">
    <property type="entry name" value="DHH phosphoesterases"/>
    <property type="match status" value="1"/>
</dbReference>
<feature type="binding site" evidence="2">
    <location>
        <position position="354"/>
    </location>
    <ligand>
        <name>Mn(2+)</name>
        <dbReference type="ChEBI" id="CHEBI:29035"/>
        <label>1</label>
    </ligand>
</feature>
<dbReference type="InterPro" id="IPR038763">
    <property type="entry name" value="DHH_sf"/>
</dbReference>
<dbReference type="EC" id="3.1.4.-" evidence="1"/>
<comment type="caution">
    <text evidence="6">The sequence shown here is derived from an EMBL/GenBank/DDBJ whole genome shotgun (WGS) entry which is preliminary data.</text>
</comment>
<dbReference type="PANTHER" id="PTHR47618:SF2">
    <property type="entry name" value="CYCLIC-DI-AMP PHOSPHODIESTERASE GDPP"/>
    <property type="match status" value="1"/>
</dbReference>
<evidence type="ECO:0000259" key="4">
    <source>
        <dbReference type="Pfam" id="PF01368"/>
    </source>
</evidence>
<feature type="domain" description="DDH" evidence="4">
    <location>
        <begin position="344"/>
        <end position="499"/>
    </location>
</feature>
<feature type="binding site" evidence="2">
    <location>
        <position position="350"/>
    </location>
    <ligand>
        <name>Mn(2+)</name>
        <dbReference type="ChEBI" id="CHEBI:29035"/>
        <label>1</label>
    </ligand>
</feature>
<dbReference type="Gene3D" id="3.30.450.20">
    <property type="entry name" value="PAS domain"/>
    <property type="match status" value="1"/>
</dbReference>
<dbReference type="AlphaFoldDB" id="A0A9X3XKU1"/>
<comment type="cofactor">
    <cofactor evidence="2">
        <name>Mn(2+)</name>
        <dbReference type="ChEBI" id="CHEBI:29035"/>
    </cofactor>
    <text evidence="2">For phosphodiesterase activity, probably binds 2 Mn(2+) per subunit.</text>
</comment>
<feature type="binding site" evidence="2">
    <location>
        <position position="356"/>
    </location>
    <ligand>
        <name>Mn(2+)</name>
        <dbReference type="ChEBI" id="CHEBI:29035"/>
        <label>2</label>
    </ligand>
</feature>
<keyword evidence="1" id="KW-1003">Cell membrane</keyword>
<reference evidence="6" key="1">
    <citation type="submission" date="2022-05" db="EMBL/GenBank/DDBJ databases">
        <title>Draft genome sequence of Clostridium tertium strain CP3 isolated from Peru.</title>
        <authorList>
            <person name="Hurtado R."/>
            <person name="Lima L."/>
            <person name="Sousa T."/>
            <person name="Jaiswal A.K."/>
            <person name="Tiwari S."/>
            <person name="Maturrano L."/>
            <person name="Brenig B."/>
            <person name="Azevedo V."/>
        </authorList>
    </citation>
    <scope>NUCLEOTIDE SEQUENCE</scope>
    <source>
        <strain evidence="6">CP3</strain>
    </source>
</reference>
<evidence type="ECO:0000256" key="2">
    <source>
        <dbReference type="PIRSR" id="PIRSR026583-50"/>
    </source>
</evidence>
<dbReference type="GO" id="GO:0003676">
    <property type="term" value="F:nucleic acid binding"/>
    <property type="evidence" value="ECO:0007669"/>
    <property type="project" value="UniProtKB-UniRule"/>
</dbReference>
<keyword evidence="2" id="KW-0464">Manganese</keyword>
<dbReference type="Pfam" id="PF02272">
    <property type="entry name" value="DHHA1"/>
    <property type="match status" value="1"/>
</dbReference>
<proteinExistence type="inferred from homology"/>
<accession>A0A9X3XKU1</accession>
<protein>
    <recommendedName>
        <fullName evidence="1">Cyclic-di-AMP phosphodiesterase</fullName>
        <ecNumber evidence="1">3.1.4.-</ecNumber>
    </recommendedName>
</protein>
<feature type="binding site" evidence="2">
    <location>
        <position position="447"/>
    </location>
    <ligand>
        <name>Mn(2+)</name>
        <dbReference type="ChEBI" id="CHEBI:29035"/>
        <label>2</label>
    </ligand>
</feature>
<dbReference type="InterPro" id="IPR001667">
    <property type="entry name" value="DDH_dom"/>
</dbReference>
<dbReference type="InterPro" id="IPR003156">
    <property type="entry name" value="DHHA1_dom"/>
</dbReference>
<evidence type="ECO:0000313" key="6">
    <source>
        <dbReference type="EMBL" id="MDC4241215.1"/>
    </source>
</evidence>
<dbReference type="Gene3D" id="3.90.1640.10">
    <property type="entry name" value="inorganic pyrophosphatase (n-terminal core)"/>
    <property type="match status" value="1"/>
</dbReference>
<dbReference type="EMBL" id="JAMRYU010000014">
    <property type="protein sequence ID" value="MDC4241215.1"/>
    <property type="molecule type" value="Genomic_DNA"/>
</dbReference>
<feature type="domain" description="DHHA1" evidence="5">
    <location>
        <begin position="572"/>
        <end position="648"/>
    </location>
</feature>
<dbReference type="InterPro" id="IPR051319">
    <property type="entry name" value="Oligoribo/pAp-PDE_c-di-AMP_PDE"/>
</dbReference>
<feature type="binding site" evidence="2">
    <location>
        <position position="423"/>
    </location>
    <ligand>
        <name>Mn(2+)</name>
        <dbReference type="ChEBI" id="CHEBI:29035"/>
        <label>2</label>
    </ligand>
</feature>
<keyword evidence="3" id="KW-0812">Transmembrane</keyword>
<name>A0A9X3XKU1_9CLOT</name>
<evidence type="ECO:0000256" key="1">
    <source>
        <dbReference type="PIRNR" id="PIRNR026583"/>
    </source>
</evidence>
<dbReference type="GO" id="GO:0016787">
    <property type="term" value="F:hydrolase activity"/>
    <property type="evidence" value="ECO:0007669"/>
    <property type="project" value="UniProtKB-UniRule"/>
</dbReference>
<dbReference type="Gene3D" id="3.10.310.30">
    <property type="match status" value="1"/>
</dbReference>
<dbReference type="Proteomes" id="UP001141183">
    <property type="component" value="Unassembled WGS sequence"/>
</dbReference>
<dbReference type="InterPro" id="IPR014528">
    <property type="entry name" value="GdpP/PdeA"/>
</dbReference>
<dbReference type="FunFam" id="3.90.1640.10:FF:000002">
    <property type="entry name" value="Cyclic-di-AMP phosphodiesterase"/>
    <property type="match status" value="1"/>
</dbReference>
<keyword evidence="3" id="KW-1133">Transmembrane helix</keyword>
<dbReference type="RefSeq" id="WP_099346706.1">
    <property type="nucleotide sequence ID" value="NZ_JADMSE010000030.1"/>
</dbReference>